<evidence type="ECO:0000313" key="1">
    <source>
        <dbReference type="EMBL" id="EXK24357.1"/>
    </source>
</evidence>
<reference evidence="1" key="2">
    <citation type="submission" date="2014-02" db="EMBL/GenBank/DDBJ databases">
        <title>Annotation of the Genome Sequence of Fusarium oxysporum f. sp. melonis 26406.</title>
        <authorList>
            <consortium name="The Broad Institute Genomics Platform"/>
            <person name="Ma L.-J."/>
            <person name="Corby-Kistler H."/>
            <person name="Broz K."/>
            <person name="Gale L.R."/>
            <person name="Jonkers W."/>
            <person name="O'Donnell K."/>
            <person name="Ploetz R."/>
            <person name="Steinberg C."/>
            <person name="Schwartz D.C."/>
            <person name="VanEtten H."/>
            <person name="Zhou S."/>
            <person name="Young S.K."/>
            <person name="Zeng Q."/>
            <person name="Gargeya S."/>
            <person name="Fitzgerald M."/>
            <person name="Abouelleil A."/>
            <person name="Alvarado L."/>
            <person name="Chapman S.B."/>
            <person name="Gainer-Dewar J."/>
            <person name="Goldberg J."/>
            <person name="Griggs A."/>
            <person name="Gujja S."/>
            <person name="Hansen M."/>
            <person name="Howarth C."/>
            <person name="Imamovic A."/>
            <person name="Ireland A."/>
            <person name="Larimer J."/>
            <person name="McCowan C."/>
            <person name="Murphy C."/>
            <person name="Pearson M."/>
            <person name="Poon T.W."/>
            <person name="Priest M."/>
            <person name="Roberts A."/>
            <person name="Saif S."/>
            <person name="Shea T."/>
            <person name="Sykes S."/>
            <person name="Wortman J."/>
            <person name="Nusbaum C."/>
            <person name="Birren B."/>
        </authorList>
    </citation>
    <scope>NUCLEOTIDE SEQUENCE</scope>
    <source>
        <strain evidence="1">26406</strain>
    </source>
</reference>
<sequence length="46" mass="4828">MIVADNIISGAAGYTDLVDYLSDKNNGFRTTTAPYDGGLLIAVYTG</sequence>
<name>W9Z6V7_FUSOX</name>
<dbReference type="EMBL" id="KI980386">
    <property type="protein sequence ID" value="EXK24357.1"/>
    <property type="molecule type" value="Genomic_DNA"/>
</dbReference>
<dbReference type="AlphaFoldDB" id="W9Z6V7"/>
<reference evidence="1" key="1">
    <citation type="submission" date="2012-04" db="EMBL/GenBank/DDBJ databases">
        <title>The Genome Sequence of Fusarium oxysporum melonis.</title>
        <authorList>
            <consortium name="The Broad Institute Genome Sequencing Platform"/>
            <person name="Ma L.-J."/>
            <person name="Gale L.R."/>
            <person name="Schwartz D.C."/>
            <person name="Zhou S."/>
            <person name="Corby-Kistler H."/>
            <person name="Young S.K."/>
            <person name="Zeng Q."/>
            <person name="Gargeya S."/>
            <person name="Fitzgerald M."/>
            <person name="Haas B."/>
            <person name="Abouelleil A."/>
            <person name="Alvarado L."/>
            <person name="Arachchi H.M."/>
            <person name="Berlin A."/>
            <person name="Brown A."/>
            <person name="Chapman S.B."/>
            <person name="Chen Z."/>
            <person name="Dunbar C."/>
            <person name="Freedman E."/>
            <person name="Gearin G."/>
            <person name="Goldberg J."/>
            <person name="Griggs A."/>
            <person name="Gujja S."/>
            <person name="Heiman D."/>
            <person name="Howarth C."/>
            <person name="Larson L."/>
            <person name="Lui A."/>
            <person name="MacDonald P.J.P."/>
            <person name="Montmayeur A."/>
            <person name="Murphy C."/>
            <person name="Neiman D."/>
            <person name="Pearson M."/>
            <person name="Priest M."/>
            <person name="Roberts A."/>
            <person name="Saif S."/>
            <person name="Shea T."/>
            <person name="Shenoy N."/>
            <person name="Sisk P."/>
            <person name="Stolte C."/>
            <person name="Sykes S."/>
            <person name="Wortman J."/>
            <person name="Nusbaum C."/>
            <person name="Birren B."/>
        </authorList>
    </citation>
    <scope>NUCLEOTIDE SEQUENCE</scope>
    <source>
        <strain evidence="1">26406</strain>
    </source>
</reference>
<organism evidence="1">
    <name type="scientific">Fusarium oxysporum f. sp. melonis 26406</name>
    <dbReference type="NCBI Taxonomy" id="1089452"/>
    <lineage>
        <taxon>Eukaryota</taxon>
        <taxon>Fungi</taxon>
        <taxon>Dikarya</taxon>
        <taxon>Ascomycota</taxon>
        <taxon>Pezizomycotina</taxon>
        <taxon>Sordariomycetes</taxon>
        <taxon>Hypocreomycetidae</taxon>
        <taxon>Hypocreales</taxon>
        <taxon>Nectriaceae</taxon>
        <taxon>Fusarium</taxon>
        <taxon>Fusarium oxysporum species complex</taxon>
    </lineage>
</organism>
<accession>W9Z6V7</accession>
<dbReference type="Proteomes" id="UP000030703">
    <property type="component" value="Unassembled WGS sequence"/>
</dbReference>
<dbReference type="HOGENOM" id="CLU_3191383_0_0_1"/>
<gene>
    <name evidence="1" type="ORF">FOMG_18905</name>
</gene>
<protein>
    <submittedName>
        <fullName evidence="1">Uncharacterized protein</fullName>
    </submittedName>
</protein>
<proteinExistence type="predicted"/>
<dbReference type="VEuPathDB" id="FungiDB:FOMG_18905"/>